<comment type="subcellular location">
    <subcellularLocation>
        <location evidence="1">Membrane</location>
        <topology evidence="1">Multi-pass membrane protein</topology>
    </subcellularLocation>
</comment>
<keyword evidence="9" id="KW-1185">Reference proteome</keyword>
<dbReference type="GO" id="GO:0016020">
    <property type="term" value="C:membrane"/>
    <property type="evidence" value="ECO:0007669"/>
    <property type="project" value="UniProtKB-SubCell"/>
</dbReference>
<evidence type="ECO:0000256" key="7">
    <source>
        <dbReference type="SAM" id="Phobius"/>
    </source>
</evidence>
<comment type="similarity">
    <text evidence="6">Belongs to the major facilitator superfamily. Allantoate permease family.</text>
</comment>
<feature type="transmembrane region" description="Helical" evidence="7">
    <location>
        <begin position="275"/>
        <end position="298"/>
    </location>
</feature>
<dbReference type="FunFam" id="1.20.1250.20:FF:000065">
    <property type="entry name" value="Putative MFS pantothenate transporter"/>
    <property type="match status" value="1"/>
</dbReference>
<keyword evidence="3 7" id="KW-0812">Transmembrane</keyword>
<evidence type="ECO:0000256" key="3">
    <source>
        <dbReference type="ARBA" id="ARBA00022692"/>
    </source>
</evidence>
<keyword evidence="2" id="KW-0813">Transport</keyword>
<accession>C5M3P8</accession>
<dbReference type="HOGENOM" id="CLU_001265_4_2_1"/>
<name>C5M3P8_CANTT</name>
<evidence type="ECO:0000256" key="2">
    <source>
        <dbReference type="ARBA" id="ARBA00022448"/>
    </source>
</evidence>
<feature type="transmembrane region" description="Helical" evidence="7">
    <location>
        <begin position="210"/>
        <end position="231"/>
    </location>
</feature>
<keyword evidence="5 7" id="KW-0472">Membrane</keyword>
<feature type="transmembrane region" description="Helical" evidence="7">
    <location>
        <begin position="453"/>
        <end position="474"/>
    </location>
</feature>
<reference evidence="8 9" key="1">
    <citation type="journal article" date="2009" name="Nature">
        <title>Evolution of pathogenicity and sexual reproduction in eight Candida genomes.</title>
        <authorList>
            <person name="Butler G."/>
            <person name="Rasmussen M.D."/>
            <person name="Lin M.F."/>
            <person name="Santos M.A."/>
            <person name="Sakthikumar S."/>
            <person name="Munro C.A."/>
            <person name="Rheinbay E."/>
            <person name="Grabherr M."/>
            <person name="Forche A."/>
            <person name="Reedy J.L."/>
            <person name="Agrafioti I."/>
            <person name="Arnaud M.B."/>
            <person name="Bates S."/>
            <person name="Brown A.J."/>
            <person name="Brunke S."/>
            <person name="Costanzo M.C."/>
            <person name="Fitzpatrick D.A."/>
            <person name="de Groot P.W."/>
            <person name="Harris D."/>
            <person name="Hoyer L.L."/>
            <person name="Hube B."/>
            <person name="Klis F.M."/>
            <person name="Kodira C."/>
            <person name="Lennard N."/>
            <person name="Logue M.E."/>
            <person name="Martin R."/>
            <person name="Neiman A.M."/>
            <person name="Nikolaou E."/>
            <person name="Quail M.A."/>
            <person name="Quinn J."/>
            <person name="Santos M.C."/>
            <person name="Schmitzberger F.F."/>
            <person name="Sherlock G."/>
            <person name="Shah P."/>
            <person name="Silverstein K.A."/>
            <person name="Skrzypek M.S."/>
            <person name="Soll D."/>
            <person name="Staggs R."/>
            <person name="Stansfield I."/>
            <person name="Stumpf M.P."/>
            <person name="Sudbery P.E."/>
            <person name="Srikantha T."/>
            <person name="Zeng Q."/>
            <person name="Berman J."/>
            <person name="Berriman M."/>
            <person name="Heitman J."/>
            <person name="Gow N.A."/>
            <person name="Lorenz M.C."/>
            <person name="Birren B.W."/>
            <person name="Kellis M."/>
            <person name="Cuomo C.A."/>
        </authorList>
    </citation>
    <scope>NUCLEOTIDE SEQUENCE [LARGE SCALE GENOMIC DNA]</scope>
    <source>
        <strain evidence="9">ATCC MYA-3404 / T1</strain>
    </source>
</reference>
<dbReference type="InterPro" id="IPR011701">
    <property type="entry name" value="MFS"/>
</dbReference>
<feature type="transmembrane region" description="Helical" evidence="7">
    <location>
        <begin position="399"/>
        <end position="418"/>
    </location>
</feature>
<dbReference type="PANTHER" id="PTHR43791:SF15">
    <property type="entry name" value="TRANSPORTER SEO1-RELATED"/>
    <property type="match status" value="1"/>
</dbReference>
<protein>
    <recommendedName>
        <fullName evidence="10">Transporter SEO1</fullName>
    </recommendedName>
</protein>
<dbReference type="OrthoDB" id="3639251at2759"/>
<feature type="transmembrane region" description="Helical" evidence="7">
    <location>
        <begin position="243"/>
        <end position="263"/>
    </location>
</feature>
<evidence type="ECO:0000256" key="4">
    <source>
        <dbReference type="ARBA" id="ARBA00022989"/>
    </source>
</evidence>
<feature type="transmembrane region" description="Helical" evidence="7">
    <location>
        <begin position="519"/>
        <end position="540"/>
    </location>
</feature>
<gene>
    <name evidence="8" type="ORF">CTRG_00687</name>
</gene>
<evidence type="ECO:0008006" key="10">
    <source>
        <dbReference type="Google" id="ProtNLM"/>
    </source>
</evidence>
<dbReference type="SUPFAM" id="SSF103473">
    <property type="entry name" value="MFS general substrate transporter"/>
    <property type="match status" value="1"/>
</dbReference>
<evidence type="ECO:0000313" key="8">
    <source>
        <dbReference type="EMBL" id="EER35948.1"/>
    </source>
</evidence>
<feature type="transmembrane region" description="Helical" evidence="7">
    <location>
        <begin position="156"/>
        <end position="174"/>
    </location>
</feature>
<dbReference type="KEGG" id="ctp:CTRG_00687"/>
<dbReference type="Pfam" id="PF07690">
    <property type="entry name" value="MFS_1"/>
    <property type="match status" value="1"/>
</dbReference>
<organism evidence="8 9">
    <name type="scientific">Candida tropicalis (strain ATCC MYA-3404 / T1)</name>
    <name type="common">Yeast</name>
    <dbReference type="NCBI Taxonomy" id="294747"/>
    <lineage>
        <taxon>Eukaryota</taxon>
        <taxon>Fungi</taxon>
        <taxon>Dikarya</taxon>
        <taxon>Ascomycota</taxon>
        <taxon>Saccharomycotina</taxon>
        <taxon>Pichiomycetes</taxon>
        <taxon>Debaryomycetaceae</taxon>
        <taxon>Candida/Lodderomyces clade</taxon>
        <taxon>Candida</taxon>
    </lineage>
</organism>
<dbReference type="VEuPathDB" id="FungiDB:CTRG_00687"/>
<dbReference type="RefSeq" id="XP_002545906.1">
    <property type="nucleotide sequence ID" value="XM_002545860.1"/>
</dbReference>
<sequence length="578" mass="66973">MSFLKEPISRLKWGIFPTRRIVDEDENGNFINNDLVDVDIRDDSKLEGESDTIDGDPPILEYRDEKDRPWWKFFDELEYRVTNESKSKRKFYHWFHPDDTPEERRVILKIDLLLTVYSLFALWVKYLDQTNLINAYVGGMKEGLHMQGNDFVNTQVMFSIGNIVLQIPFMYVFYAMPLNYFMPAMELCWSILTVLLYKSGNVAGLKAIRFLIGALEAPAYLCYHSLFSSWYKASTGEINRRGAFFYLGSYLGVLTSGLLSGAIERSMEGIAGHEAWQWIFIMDGIISVVVGIFGFYIIPGTPEDCYSIFLTDDDIRIARRRMRQDQKDPRPRENVTKYFFDPKLWKKIFSSWHIYVVAIWHCFCWNNTNTTSGAYALWLKSLKDKDGQPRYGSGKLQDYTALTPGLGLIWLAITSLIADLLKSRWGAIVFSQVFNFTGNVLLAVWNIPERAKWFAWCMQFFGWAMAPIIYAWQGDICRKDIRERQVVLIVMNIFAQQTTAWIAVLVWKTVEAPRFLKGYTFTACSAAALCIWTMLVLWLYKRQERANARGNGIFLYDSSKQDVEEIQIHIEGEKSTAS</sequence>
<evidence type="ECO:0000256" key="6">
    <source>
        <dbReference type="ARBA" id="ARBA00037968"/>
    </source>
</evidence>
<evidence type="ECO:0000256" key="5">
    <source>
        <dbReference type="ARBA" id="ARBA00023136"/>
    </source>
</evidence>
<evidence type="ECO:0000256" key="1">
    <source>
        <dbReference type="ARBA" id="ARBA00004141"/>
    </source>
</evidence>
<evidence type="ECO:0000313" key="9">
    <source>
        <dbReference type="Proteomes" id="UP000002037"/>
    </source>
</evidence>
<dbReference type="GO" id="GO:0022857">
    <property type="term" value="F:transmembrane transporter activity"/>
    <property type="evidence" value="ECO:0007669"/>
    <property type="project" value="InterPro"/>
</dbReference>
<dbReference type="eggNOG" id="KOG2533">
    <property type="taxonomic scope" value="Eukaryota"/>
</dbReference>
<dbReference type="InterPro" id="IPR036259">
    <property type="entry name" value="MFS_trans_sf"/>
</dbReference>
<dbReference type="AlphaFoldDB" id="C5M3P8"/>
<dbReference type="Gene3D" id="1.20.1250.20">
    <property type="entry name" value="MFS general substrate transporter like domains"/>
    <property type="match status" value="1"/>
</dbReference>
<feature type="transmembrane region" description="Helical" evidence="7">
    <location>
        <begin position="486"/>
        <end position="507"/>
    </location>
</feature>
<keyword evidence="4 7" id="KW-1133">Transmembrane helix</keyword>
<dbReference type="GeneID" id="8298273"/>
<proteinExistence type="inferred from homology"/>
<dbReference type="PANTHER" id="PTHR43791">
    <property type="entry name" value="PERMEASE-RELATED"/>
    <property type="match status" value="1"/>
</dbReference>
<dbReference type="EMBL" id="GG692395">
    <property type="protein sequence ID" value="EER35948.1"/>
    <property type="molecule type" value="Genomic_DNA"/>
</dbReference>
<dbReference type="Proteomes" id="UP000002037">
    <property type="component" value="Unassembled WGS sequence"/>
</dbReference>
<feature type="transmembrane region" description="Helical" evidence="7">
    <location>
        <begin position="425"/>
        <end position="447"/>
    </location>
</feature>